<evidence type="ECO:0000256" key="17">
    <source>
        <dbReference type="ARBA" id="ARBA00032581"/>
    </source>
</evidence>
<evidence type="ECO:0000256" key="6">
    <source>
        <dbReference type="ARBA" id="ARBA00011245"/>
    </source>
</evidence>
<dbReference type="GO" id="GO:0004567">
    <property type="term" value="F:beta-mannosidase activity"/>
    <property type="evidence" value="ECO:0007669"/>
    <property type="project" value="UniProtKB-EC"/>
</dbReference>
<feature type="domain" description="Beta-mannosidase Ig-fold" evidence="23">
    <location>
        <begin position="782"/>
        <end position="857"/>
    </location>
</feature>
<dbReference type="OrthoDB" id="38162at2157"/>
<evidence type="ECO:0000256" key="9">
    <source>
        <dbReference type="ARBA" id="ARBA00015707"/>
    </source>
</evidence>
<gene>
    <name evidence="26" type="ORF">B2G88_00985</name>
</gene>
<reference evidence="26 27" key="1">
    <citation type="submission" date="2017-02" db="EMBL/GenBank/DDBJ databases">
        <title>Natronthermophilus aegyptiacus gen. nov.,sp. nov., an aerobic, extremely halophilic alkalithermophilic archaeon isolated from the athalassohaline Wadi An Natrun, Egypt.</title>
        <authorList>
            <person name="Zhao B."/>
        </authorList>
    </citation>
    <scope>NUCLEOTIDE SEQUENCE [LARGE SCALE GENOMIC DNA]</scope>
    <source>
        <strain evidence="26 27">CGMCC 1.3597</strain>
    </source>
</reference>
<keyword evidence="27" id="KW-1185">Reference proteome</keyword>
<feature type="domain" description="Glycoside hydrolase family 2 immunoglobulin-like beta-sandwich" evidence="21">
    <location>
        <begin position="210"/>
        <end position="306"/>
    </location>
</feature>
<dbReference type="InterPro" id="IPR013783">
    <property type="entry name" value="Ig-like_fold"/>
</dbReference>
<proteinExistence type="inferred from homology"/>
<dbReference type="InterPro" id="IPR054593">
    <property type="entry name" value="Beta-mannosidase-like_N2"/>
</dbReference>
<comment type="subcellular location">
    <subcellularLocation>
        <location evidence="3">Lysosome</location>
    </subcellularLocation>
    <subcellularLocation>
        <location evidence="4">Secreted</location>
    </subcellularLocation>
</comment>
<dbReference type="InterPro" id="IPR041625">
    <property type="entry name" value="Beta-mannosidase_Ig"/>
</dbReference>
<dbReference type="InterPro" id="IPR036156">
    <property type="entry name" value="Beta-gal/glucu_dom_sf"/>
</dbReference>
<evidence type="ECO:0000256" key="16">
    <source>
        <dbReference type="ARBA" id="ARBA00023295"/>
    </source>
</evidence>
<dbReference type="FunFam" id="3.20.20.80:FF:000050">
    <property type="entry name" value="Beta-mannosidase B"/>
    <property type="match status" value="1"/>
</dbReference>
<organism evidence="26 27">
    <name type="scientific">Natronolimnobius baerhuensis</name>
    <dbReference type="NCBI Taxonomy" id="253108"/>
    <lineage>
        <taxon>Archaea</taxon>
        <taxon>Methanobacteriati</taxon>
        <taxon>Methanobacteriota</taxon>
        <taxon>Stenosarchaea group</taxon>
        <taxon>Halobacteria</taxon>
        <taxon>Halobacteriales</taxon>
        <taxon>Natrialbaceae</taxon>
        <taxon>Natronolimnobius</taxon>
    </lineage>
</organism>
<evidence type="ECO:0000256" key="1">
    <source>
        <dbReference type="ARBA" id="ARBA00000829"/>
    </source>
</evidence>
<evidence type="ECO:0000313" key="26">
    <source>
        <dbReference type="EMBL" id="OVE85435.1"/>
    </source>
</evidence>
<comment type="subunit">
    <text evidence="6">Monomer.</text>
</comment>
<evidence type="ECO:0000259" key="21">
    <source>
        <dbReference type="Pfam" id="PF00703"/>
    </source>
</evidence>
<evidence type="ECO:0000259" key="25">
    <source>
        <dbReference type="Pfam" id="PF22666"/>
    </source>
</evidence>
<dbReference type="Proteomes" id="UP000196084">
    <property type="component" value="Unassembled WGS sequence"/>
</dbReference>
<dbReference type="Pfam" id="PF17753">
    <property type="entry name" value="Ig_mannosidase"/>
    <property type="match status" value="1"/>
</dbReference>
<dbReference type="EC" id="3.2.1.25" evidence="8"/>
<evidence type="ECO:0000256" key="7">
    <source>
        <dbReference type="ARBA" id="ARBA00011738"/>
    </source>
</evidence>
<dbReference type="EMBL" id="MWPH01000001">
    <property type="protein sequence ID" value="OVE85435.1"/>
    <property type="molecule type" value="Genomic_DNA"/>
</dbReference>
<dbReference type="GO" id="GO:0005576">
    <property type="term" value="C:extracellular region"/>
    <property type="evidence" value="ECO:0007669"/>
    <property type="project" value="UniProtKB-SubCell"/>
</dbReference>
<dbReference type="SUPFAM" id="SSF49303">
    <property type="entry name" value="beta-Galactosidase/glucuronidase domain"/>
    <property type="match status" value="3"/>
</dbReference>
<evidence type="ECO:0000256" key="18">
    <source>
        <dbReference type="ARBA" id="ARBA00038429"/>
    </source>
</evidence>
<dbReference type="GO" id="GO:0005764">
    <property type="term" value="C:lysosome"/>
    <property type="evidence" value="ECO:0007669"/>
    <property type="project" value="UniProtKB-SubCell"/>
</dbReference>
<dbReference type="GO" id="GO:0005975">
    <property type="term" value="P:carbohydrate metabolic process"/>
    <property type="evidence" value="ECO:0007669"/>
    <property type="project" value="InterPro"/>
</dbReference>
<evidence type="ECO:0000256" key="5">
    <source>
        <dbReference type="ARBA" id="ARBA00004740"/>
    </source>
</evidence>
<dbReference type="InterPro" id="IPR050887">
    <property type="entry name" value="Beta-mannosidase_GH2"/>
</dbReference>
<sequence length="858" mass="97070">MAHTNSTQTEQRQQLSLTGTWRFRAMGTEHDEWRRGTVPGDVYTDLYDAGVISDPYDGDNELTQQWVGKTDWIYQRTVDVPESLLAHDRLELECLGIDTVAEIAVNGTTVGETDNMHRRYAFNLSEALEPGENRIAVRFRSPVEYAATQAAEYPYDVSLIRYPVDQPGRNFIRKAQCHFGWDWGPCLPGVGIWRDIRIVGYSSPQISYTTTEQTHHEDGDVTLSVRVGTDAPTGGTYRLEAELDGERATREVTLATGEDEATIALTVSDPDLWWPNGYGEQPLSTLEVTISDGKAAHTVTDRIGFRDLELVRELTEDGGEMFEFQVNGERIYAKGANWIPTENLRGRIDDGDYESLLSSAVAANMNMIRVWGGGYYELERFYDLCDELGLLVWQDFMFSCALYPATDEFLESVEAEVRYQVRRLANHPSLALWCGNNENEMSLVNWFDDNPHIEAFYTDYERLNDQTIAPVVAEEDPSRTFWPGSPSSGGLFADEGELDPHDQSRGDIHYWDVWHDGEPFEDYLTVKPRFVSEFGYQSFASTDLLSTVVPDDQLNPTAPIMEHHQRNPGGNKRILQRLADHFRVPFDFDDLVYLSQVQHGLAMQTAIEHWRRLKPYCMGTLYWQLNDLWPCASWSSIEYGGEWKALHYMAKRFYEPVLVSSVRPGLEPGVDDGEKELNLNTDGENGERDCSVEVWITSDRPEPLEGTLTVEGYTFDGERLFAREEGVSLEAQESRAVATVPDSAFGDADPTYVFIRSRLETDAPVEPAPDFTFFEPFKHLDLSEPGLSVEVKDGIITLESNATALFVELEARSLPGRFADNYFHLVPGEQVRVPYDGDEVTDATLEAALSVHSLWSTY</sequence>
<keyword evidence="11" id="KW-0732">Signal</keyword>
<dbReference type="RefSeq" id="WP_087713731.1">
    <property type="nucleotide sequence ID" value="NZ_MWPH01000001.1"/>
</dbReference>
<keyword evidence="14" id="KW-0325">Glycoprotein</keyword>
<dbReference type="FunFam" id="2.60.120.260:FF:000060">
    <property type="entry name" value="Probable beta-mannosidase"/>
    <property type="match status" value="1"/>
</dbReference>
<dbReference type="Pfam" id="PF17786">
    <property type="entry name" value="Mannosidase_ig"/>
    <property type="match status" value="1"/>
</dbReference>
<comment type="caution">
    <text evidence="26">The sequence shown here is derived from an EMBL/GenBank/DDBJ whole genome shotgun (WGS) entry which is preliminary data.</text>
</comment>
<dbReference type="InterPro" id="IPR041447">
    <property type="entry name" value="Mannosidase_ig"/>
</dbReference>
<dbReference type="InterPro" id="IPR006102">
    <property type="entry name" value="Ig-like_GH2"/>
</dbReference>
<comment type="catalytic activity">
    <reaction evidence="1">
        <text>Hydrolysis of terminal, non-reducing beta-D-mannose residues in beta-D-mannosides.</text>
        <dbReference type="EC" id="3.2.1.25"/>
    </reaction>
</comment>
<comment type="similarity">
    <text evidence="18">Belongs to the glycosyl hydrolase 2 family. Beta-mannosidase B subfamily.</text>
</comment>
<dbReference type="SUPFAM" id="SSF49785">
    <property type="entry name" value="Galactose-binding domain-like"/>
    <property type="match status" value="1"/>
</dbReference>
<evidence type="ECO:0000256" key="20">
    <source>
        <dbReference type="ARBA" id="ARBA00041614"/>
    </source>
</evidence>
<feature type="domain" description="Beta-mannosidase-like galactose-binding" evidence="25">
    <location>
        <begin position="21"/>
        <end position="194"/>
    </location>
</feature>
<evidence type="ECO:0000256" key="4">
    <source>
        <dbReference type="ARBA" id="ARBA00004613"/>
    </source>
</evidence>
<keyword evidence="12 26" id="KW-0378">Hydrolase</keyword>
<feature type="domain" description="Mannosidase Ig/CBM-like" evidence="24">
    <location>
        <begin position="691"/>
        <end position="779"/>
    </location>
</feature>
<accession>A0A202EB19</accession>
<comment type="subunit">
    <text evidence="7">Homodimer.</text>
</comment>
<evidence type="ECO:0000256" key="8">
    <source>
        <dbReference type="ARBA" id="ARBA00012754"/>
    </source>
</evidence>
<comment type="function">
    <text evidence="2">Exoglycosidase that cleaves the single beta-linked mannose residue from the non-reducing end of all N-linked glycoprotein oligosaccharides.</text>
</comment>
<evidence type="ECO:0000256" key="11">
    <source>
        <dbReference type="ARBA" id="ARBA00022729"/>
    </source>
</evidence>
<keyword evidence="10" id="KW-0964">Secreted</keyword>
<evidence type="ECO:0000256" key="19">
    <source>
        <dbReference type="ARBA" id="ARBA00041069"/>
    </source>
</evidence>
<evidence type="ECO:0000256" key="15">
    <source>
        <dbReference type="ARBA" id="ARBA00023228"/>
    </source>
</evidence>
<evidence type="ECO:0000256" key="3">
    <source>
        <dbReference type="ARBA" id="ARBA00004371"/>
    </source>
</evidence>
<keyword evidence="13" id="KW-1015">Disulfide bond</keyword>
<evidence type="ECO:0000256" key="10">
    <source>
        <dbReference type="ARBA" id="ARBA00022525"/>
    </source>
</evidence>
<dbReference type="Pfam" id="PF00703">
    <property type="entry name" value="Glyco_hydro_2"/>
    <property type="match status" value="1"/>
</dbReference>
<dbReference type="Gene3D" id="2.60.120.260">
    <property type="entry name" value="Galactose-binding domain-like"/>
    <property type="match status" value="1"/>
</dbReference>
<name>A0A202EB19_9EURY</name>
<evidence type="ECO:0000259" key="24">
    <source>
        <dbReference type="Pfam" id="PF17786"/>
    </source>
</evidence>
<evidence type="ECO:0000259" key="22">
    <source>
        <dbReference type="Pfam" id="PF02836"/>
    </source>
</evidence>
<dbReference type="Gene3D" id="3.20.20.80">
    <property type="entry name" value="Glycosidases"/>
    <property type="match status" value="1"/>
</dbReference>
<evidence type="ECO:0000313" key="27">
    <source>
        <dbReference type="Proteomes" id="UP000196084"/>
    </source>
</evidence>
<evidence type="ECO:0000256" key="13">
    <source>
        <dbReference type="ARBA" id="ARBA00023157"/>
    </source>
</evidence>
<protein>
    <recommendedName>
        <fullName evidence="9">Beta-mannosidase</fullName>
        <ecNumber evidence="8">3.2.1.25</ecNumber>
    </recommendedName>
    <alternativeName>
        <fullName evidence="19">Beta-mannosidase B</fullName>
    </alternativeName>
    <alternativeName>
        <fullName evidence="17">Lysosomal beta A mannosidase</fullName>
    </alternativeName>
    <alternativeName>
        <fullName evidence="20">Mannanase B</fullName>
    </alternativeName>
</protein>
<dbReference type="Pfam" id="PF02836">
    <property type="entry name" value="Glyco_hydro_2_C"/>
    <property type="match status" value="1"/>
</dbReference>
<dbReference type="InterPro" id="IPR008979">
    <property type="entry name" value="Galactose-bd-like_sf"/>
</dbReference>
<evidence type="ECO:0000256" key="2">
    <source>
        <dbReference type="ARBA" id="ARBA00003150"/>
    </source>
</evidence>
<feature type="domain" description="Glycoside hydrolase family 2 catalytic" evidence="22">
    <location>
        <begin position="323"/>
        <end position="439"/>
    </location>
</feature>
<dbReference type="PANTHER" id="PTHR43730:SF1">
    <property type="entry name" value="BETA-MANNOSIDASE"/>
    <property type="match status" value="1"/>
</dbReference>
<dbReference type="Gene3D" id="2.60.40.10">
    <property type="entry name" value="Immunoglobulins"/>
    <property type="match status" value="3"/>
</dbReference>
<dbReference type="PANTHER" id="PTHR43730">
    <property type="entry name" value="BETA-MANNOSIDASE"/>
    <property type="match status" value="1"/>
</dbReference>
<dbReference type="AlphaFoldDB" id="A0A202EB19"/>
<evidence type="ECO:0000256" key="14">
    <source>
        <dbReference type="ARBA" id="ARBA00023180"/>
    </source>
</evidence>
<keyword evidence="15" id="KW-0458">Lysosome</keyword>
<dbReference type="SUPFAM" id="SSF51445">
    <property type="entry name" value="(Trans)glycosidases"/>
    <property type="match status" value="1"/>
</dbReference>
<dbReference type="InterPro" id="IPR006103">
    <property type="entry name" value="Glyco_hydro_2_cat"/>
</dbReference>
<evidence type="ECO:0000259" key="23">
    <source>
        <dbReference type="Pfam" id="PF17753"/>
    </source>
</evidence>
<keyword evidence="16" id="KW-0326">Glycosidase</keyword>
<dbReference type="Pfam" id="PF22666">
    <property type="entry name" value="Glyco_hydro_2_N2"/>
    <property type="match status" value="1"/>
</dbReference>
<comment type="pathway">
    <text evidence="5">Glycan metabolism; N-glycan degradation.</text>
</comment>
<dbReference type="GO" id="GO:0006516">
    <property type="term" value="P:glycoprotein catabolic process"/>
    <property type="evidence" value="ECO:0007669"/>
    <property type="project" value="TreeGrafter"/>
</dbReference>
<evidence type="ECO:0000256" key="12">
    <source>
        <dbReference type="ARBA" id="ARBA00022801"/>
    </source>
</evidence>
<dbReference type="InterPro" id="IPR017853">
    <property type="entry name" value="GH"/>
</dbReference>